<gene>
    <name evidence="1" type="ORF">TNCT_33501</name>
</gene>
<keyword evidence="2" id="KW-1185">Reference proteome</keyword>
<name>A0A8X6HYJ8_TRICU</name>
<comment type="caution">
    <text evidence="1">The sequence shown here is derived from an EMBL/GenBank/DDBJ whole genome shotgun (WGS) entry which is preliminary data.</text>
</comment>
<reference evidence="1" key="1">
    <citation type="submission" date="2020-07" db="EMBL/GenBank/DDBJ databases">
        <title>Multicomponent nature underlies the extraordinary mechanical properties of spider dragline silk.</title>
        <authorList>
            <person name="Kono N."/>
            <person name="Nakamura H."/>
            <person name="Mori M."/>
            <person name="Yoshida Y."/>
            <person name="Ohtoshi R."/>
            <person name="Malay A.D."/>
            <person name="Moran D.A.P."/>
            <person name="Tomita M."/>
            <person name="Numata K."/>
            <person name="Arakawa K."/>
        </authorList>
    </citation>
    <scope>NUCLEOTIDE SEQUENCE</scope>
</reference>
<proteinExistence type="predicted"/>
<accession>A0A8X6HYJ8</accession>
<evidence type="ECO:0000313" key="2">
    <source>
        <dbReference type="Proteomes" id="UP000887116"/>
    </source>
</evidence>
<organism evidence="1 2">
    <name type="scientific">Trichonephila clavata</name>
    <name type="common">Joro spider</name>
    <name type="synonym">Nephila clavata</name>
    <dbReference type="NCBI Taxonomy" id="2740835"/>
    <lineage>
        <taxon>Eukaryota</taxon>
        <taxon>Metazoa</taxon>
        <taxon>Ecdysozoa</taxon>
        <taxon>Arthropoda</taxon>
        <taxon>Chelicerata</taxon>
        <taxon>Arachnida</taxon>
        <taxon>Araneae</taxon>
        <taxon>Araneomorphae</taxon>
        <taxon>Entelegynae</taxon>
        <taxon>Araneoidea</taxon>
        <taxon>Nephilidae</taxon>
        <taxon>Trichonephila</taxon>
    </lineage>
</organism>
<protein>
    <submittedName>
        <fullName evidence="1">Uncharacterized protein</fullName>
    </submittedName>
</protein>
<evidence type="ECO:0000313" key="1">
    <source>
        <dbReference type="EMBL" id="GFQ95124.1"/>
    </source>
</evidence>
<dbReference type="AlphaFoldDB" id="A0A8X6HYJ8"/>
<sequence length="95" mass="11255">MRSMSFQRMLVSEMGQKCLQLVAAFPGWRMGIMTEFFQILGRLPEHLEVLKMLSRCLLAFFSKRVIIWPKIRSGLGVFIWIEAFDRRLKFRNSKV</sequence>
<dbReference type="EMBL" id="BMAO01014452">
    <property type="protein sequence ID" value="GFQ95124.1"/>
    <property type="molecule type" value="Genomic_DNA"/>
</dbReference>
<dbReference type="Proteomes" id="UP000887116">
    <property type="component" value="Unassembled WGS sequence"/>
</dbReference>